<dbReference type="PANTHER" id="PTHR30349">
    <property type="entry name" value="PHAGE INTEGRASE-RELATED"/>
    <property type="match status" value="1"/>
</dbReference>
<dbReference type="OrthoDB" id="9785687at2"/>
<dbReference type="InterPro" id="IPR010998">
    <property type="entry name" value="Integrase_recombinase_N"/>
</dbReference>
<keyword evidence="4" id="KW-0238">DNA-binding</keyword>
<dbReference type="Proteomes" id="UP000070080">
    <property type="component" value="Unassembled WGS sequence"/>
</dbReference>
<organism evidence="7 8">
    <name type="scientific">Amygdalobacter nucleatus</name>
    <dbReference type="NCBI Taxonomy" id="3029274"/>
    <lineage>
        <taxon>Bacteria</taxon>
        <taxon>Bacillati</taxon>
        <taxon>Bacillota</taxon>
        <taxon>Clostridia</taxon>
        <taxon>Eubacteriales</taxon>
        <taxon>Oscillospiraceae</taxon>
        <taxon>Amygdalobacter</taxon>
    </lineage>
</organism>
<dbReference type="InterPro" id="IPR011010">
    <property type="entry name" value="DNA_brk_join_enz"/>
</dbReference>
<dbReference type="Pfam" id="PF00589">
    <property type="entry name" value="Phage_integrase"/>
    <property type="match status" value="1"/>
</dbReference>
<dbReference type="CDD" id="cd01189">
    <property type="entry name" value="INT_ICEBs1_C_like"/>
    <property type="match status" value="1"/>
</dbReference>
<proteinExistence type="inferred from homology"/>
<dbReference type="PATRIC" id="fig|1497955.3.peg.490"/>
<keyword evidence="3" id="KW-0229">DNA integration</keyword>
<dbReference type="InterPro" id="IPR050090">
    <property type="entry name" value="Tyrosine_recombinase_XerCD"/>
</dbReference>
<gene>
    <name evidence="7" type="ORF">HMPREF1872_00510</name>
</gene>
<evidence type="ECO:0000256" key="2">
    <source>
        <dbReference type="ARBA" id="ARBA00008857"/>
    </source>
</evidence>
<dbReference type="InterPro" id="IPR002104">
    <property type="entry name" value="Integrase_catalytic"/>
</dbReference>
<dbReference type="RefSeq" id="WP_066713498.1">
    <property type="nucleotide sequence ID" value="NZ_JARFNM010000001.1"/>
</dbReference>
<dbReference type="Gene3D" id="1.10.150.130">
    <property type="match status" value="1"/>
</dbReference>
<dbReference type="GO" id="GO:0015074">
    <property type="term" value="P:DNA integration"/>
    <property type="evidence" value="ECO:0007669"/>
    <property type="project" value="UniProtKB-KW"/>
</dbReference>
<name>A0A133YFS2_9FIRM</name>
<evidence type="ECO:0000313" key="8">
    <source>
        <dbReference type="Proteomes" id="UP000070080"/>
    </source>
</evidence>
<dbReference type="GO" id="GO:0003677">
    <property type="term" value="F:DNA binding"/>
    <property type="evidence" value="ECO:0007669"/>
    <property type="project" value="UniProtKB-KW"/>
</dbReference>
<dbReference type="InterPro" id="IPR004107">
    <property type="entry name" value="Integrase_SAM-like_N"/>
</dbReference>
<dbReference type="SUPFAM" id="SSF56349">
    <property type="entry name" value="DNA breaking-rejoining enzymes"/>
    <property type="match status" value="1"/>
</dbReference>
<dbReference type="STRING" id="1497955.HMPREF1872_00510"/>
<dbReference type="Pfam" id="PF14657">
    <property type="entry name" value="Arm-DNA-bind_4"/>
    <property type="match status" value="1"/>
</dbReference>
<dbReference type="GO" id="GO:0006310">
    <property type="term" value="P:DNA recombination"/>
    <property type="evidence" value="ECO:0007669"/>
    <property type="project" value="UniProtKB-KW"/>
</dbReference>
<comment type="similarity">
    <text evidence="2">Belongs to the 'phage' integrase family.</text>
</comment>
<protein>
    <submittedName>
        <fullName evidence="7">Site-specific recombinase, phage integrase family</fullName>
    </submittedName>
</protein>
<dbReference type="EMBL" id="LSCV01000008">
    <property type="protein sequence ID" value="KXB42035.1"/>
    <property type="molecule type" value="Genomic_DNA"/>
</dbReference>
<dbReference type="Pfam" id="PF14659">
    <property type="entry name" value="Phage_int_SAM_3"/>
    <property type="match status" value="1"/>
</dbReference>
<reference evidence="8" key="1">
    <citation type="submission" date="2016-01" db="EMBL/GenBank/DDBJ databases">
        <authorList>
            <person name="Mitreva M."/>
            <person name="Pepin K.H."/>
            <person name="Mihindukulasuriya K.A."/>
            <person name="Fulton R."/>
            <person name="Fronick C."/>
            <person name="O'Laughlin M."/>
            <person name="Miner T."/>
            <person name="Herter B."/>
            <person name="Rosa B.A."/>
            <person name="Cordes M."/>
            <person name="Tomlinson C."/>
            <person name="Wollam A."/>
            <person name="Palsikar V.B."/>
            <person name="Mardis E.R."/>
            <person name="Wilson R.K."/>
        </authorList>
    </citation>
    <scope>NUCLEOTIDE SEQUENCE [LARGE SCALE GENOMIC DNA]</scope>
    <source>
        <strain evidence="8">KA00274</strain>
    </source>
</reference>
<evidence type="ECO:0000313" key="7">
    <source>
        <dbReference type="EMBL" id="KXB42035.1"/>
    </source>
</evidence>
<evidence type="ECO:0000256" key="3">
    <source>
        <dbReference type="ARBA" id="ARBA00022908"/>
    </source>
</evidence>
<feature type="domain" description="Tyr recombinase" evidence="6">
    <location>
        <begin position="167"/>
        <end position="350"/>
    </location>
</feature>
<keyword evidence="5" id="KW-0233">DNA recombination</keyword>
<evidence type="ECO:0000256" key="4">
    <source>
        <dbReference type="ARBA" id="ARBA00023125"/>
    </source>
</evidence>
<dbReference type="InterPro" id="IPR028259">
    <property type="entry name" value="AP2-like_int_N"/>
</dbReference>
<evidence type="ECO:0000259" key="6">
    <source>
        <dbReference type="PROSITE" id="PS51898"/>
    </source>
</evidence>
<evidence type="ECO:0000256" key="1">
    <source>
        <dbReference type="ARBA" id="ARBA00003283"/>
    </source>
</evidence>
<accession>A0A133YFS2</accession>
<sequence>MPAYKDEKNGKWFVSFYYKDWDGQSRKKLKRGFETKKEAITYERNFTVKMSGSLNMLFEDYFELYKADVIGTIRLNTWMTKEHMIRTKILPFFTGMKVSEIKPVVVKKWHNVLLNIENAEGEAYKPTYLKSIHAQLSCMFNHAVKYYGLRQNPCKVTGRIGKQKSDEEVEFWTKDEYLQFIEAVKDKDISFYAFEILYWTGIRLGELRALTKGDFDFDKKTMRISKSAQRINGEEVITDPKTPKSKRTIMLPDFLIRELQDYFLKIGYFSEDEQIFPKCKTYFNKEMERGIKKSGVKKIKLHALRHSHISLLIEMGFTPVDIAARTGHESIKVLMDYSHMFPNKQVDMADKLDKEGEYSESTEISKL</sequence>
<comment type="function">
    <text evidence="1">Site-specific tyrosine recombinase, which acts by catalyzing the cutting and rejoining of the recombining DNA molecules.</text>
</comment>
<comment type="caution">
    <text evidence="7">The sequence shown here is derived from an EMBL/GenBank/DDBJ whole genome shotgun (WGS) entry which is preliminary data.</text>
</comment>
<dbReference type="InterPro" id="IPR013762">
    <property type="entry name" value="Integrase-like_cat_sf"/>
</dbReference>
<keyword evidence="8" id="KW-1185">Reference proteome</keyword>
<evidence type="ECO:0000256" key="5">
    <source>
        <dbReference type="ARBA" id="ARBA00023172"/>
    </source>
</evidence>
<dbReference type="PANTHER" id="PTHR30349:SF64">
    <property type="entry name" value="PROPHAGE INTEGRASE INTD-RELATED"/>
    <property type="match status" value="1"/>
</dbReference>
<dbReference type="AlphaFoldDB" id="A0A133YFS2"/>
<dbReference type="Gene3D" id="1.10.443.10">
    <property type="entry name" value="Intergrase catalytic core"/>
    <property type="match status" value="1"/>
</dbReference>
<dbReference type="PROSITE" id="PS51898">
    <property type="entry name" value="TYR_RECOMBINASE"/>
    <property type="match status" value="1"/>
</dbReference>